<gene>
    <name evidence="1" type="ORF">HPBE_LOCUS9446</name>
</gene>
<name>A0A183FPC1_HELPZ</name>
<keyword evidence="2" id="KW-1185">Reference proteome</keyword>
<dbReference type="SUPFAM" id="SSF56436">
    <property type="entry name" value="C-type lectin-like"/>
    <property type="match status" value="1"/>
</dbReference>
<accession>A0A3P7XZT7</accession>
<proteinExistence type="predicted"/>
<organism evidence="2 3">
    <name type="scientific">Heligmosomoides polygyrus</name>
    <name type="common">Parasitic roundworm</name>
    <dbReference type="NCBI Taxonomy" id="6339"/>
    <lineage>
        <taxon>Eukaryota</taxon>
        <taxon>Metazoa</taxon>
        <taxon>Ecdysozoa</taxon>
        <taxon>Nematoda</taxon>
        <taxon>Chromadorea</taxon>
        <taxon>Rhabditida</taxon>
        <taxon>Rhabditina</taxon>
        <taxon>Rhabditomorpha</taxon>
        <taxon>Strongyloidea</taxon>
        <taxon>Heligmosomidae</taxon>
        <taxon>Heligmosomoides</taxon>
    </lineage>
</organism>
<reference evidence="3" key="2">
    <citation type="submission" date="2019-09" db="UniProtKB">
        <authorList>
            <consortium name="WormBaseParasite"/>
        </authorList>
    </citation>
    <scope>IDENTIFICATION</scope>
</reference>
<dbReference type="InterPro" id="IPR016187">
    <property type="entry name" value="CTDL_fold"/>
</dbReference>
<reference evidence="1 2" key="1">
    <citation type="submission" date="2018-11" db="EMBL/GenBank/DDBJ databases">
        <authorList>
            <consortium name="Pathogen Informatics"/>
        </authorList>
    </citation>
    <scope>NUCLEOTIDE SEQUENCE [LARGE SCALE GENOMIC DNA]</scope>
</reference>
<evidence type="ECO:0000313" key="1">
    <source>
        <dbReference type="EMBL" id="VDO80730.1"/>
    </source>
</evidence>
<dbReference type="InterPro" id="IPR016186">
    <property type="entry name" value="C-type_lectin-like/link_sf"/>
</dbReference>
<sequence>MSNSNNCDAIQLLQATTDAAVEDVPAPAHVDAPKLIQQPLRPLLLPRRQRPQPQKHLQSRAVDAAAVAVRSQQPQRPRLLRQRLPLRSQLLLLLLRGAGRSNYNNNNDYYYYHHHYHDYNPSASTTSNAVIRCSQKGGTIFSPTSLEQWKEVTSMTPAYFWTWTGIVQQTDAEEPHFKGPGAMDAGKVNWLVKPFTVAANGWSIASKCAAFYNTGIGMSNYVFFYPCTSLYHSICQKNFDNDI</sequence>
<accession>A0A183FPC1</accession>
<dbReference type="Proteomes" id="UP000050761">
    <property type="component" value="Unassembled WGS sequence"/>
</dbReference>
<dbReference type="Gene3D" id="3.10.100.10">
    <property type="entry name" value="Mannose-Binding Protein A, subunit A"/>
    <property type="match status" value="1"/>
</dbReference>
<protein>
    <submittedName>
        <fullName evidence="3">C-type lectin domain-containing protein</fullName>
    </submittedName>
</protein>
<dbReference type="OrthoDB" id="6337382at2759"/>
<dbReference type="EMBL" id="UZAH01026440">
    <property type="protein sequence ID" value="VDO80730.1"/>
    <property type="molecule type" value="Genomic_DNA"/>
</dbReference>
<dbReference type="AlphaFoldDB" id="A0A183FPC1"/>
<evidence type="ECO:0000313" key="2">
    <source>
        <dbReference type="Proteomes" id="UP000050761"/>
    </source>
</evidence>
<evidence type="ECO:0000313" key="3">
    <source>
        <dbReference type="WBParaSite" id="HPBE_0000944501-mRNA-1"/>
    </source>
</evidence>
<dbReference type="WBParaSite" id="HPBE_0000944501-mRNA-1">
    <property type="protein sequence ID" value="HPBE_0000944501-mRNA-1"/>
    <property type="gene ID" value="HPBE_0000944501"/>
</dbReference>